<dbReference type="GO" id="GO:0005509">
    <property type="term" value="F:calcium ion binding"/>
    <property type="evidence" value="ECO:0007669"/>
    <property type="project" value="InterPro"/>
</dbReference>
<dbReference type="GO" id="GO:0004198">
    <property type="term" value="F:calcium-dependent cysteine-type endopeptidase activity"/>
    <property type="evidence" value="ECO:0007669"/>
    <property type="project" value="UniProtKB-EC"/>
</dbReference>
<evidence type="ECO:0000256" key="4">
    <source>
        <dbReference type="ARBA" id="ARBA00004496"/>
    </source>
</evidence>
<evidence type="ECO:0000256" key="3">
    <source>
        <dbReference type="ARBA" id="ARBA00004236"/>
    </source>
</evidence>
<comment type="cofactor">
    <cofactor evidence="2">
        <name>Ca(2+)</name>
        <dbReference type="ChEBI" id="CHEBI:29108"/>
    </cofactor>
</comment>
<evidence type="ECO:0000256" key="14">
    <source>
        <dbReference type="ARBA" id="ARBA00022807"/>
    </source>
</evidence>
<accession>A0A671LG40</accession>
<proteinExistence type="inferred from homology"/>
<dbReference type="SMART" id="SM00230">
    <property type="entry name" value="CysPc"/>
    <property type="match status" value="1"/>
</dbReference>
<evidence type="ECO:0000256" key="1">
    <source>
        <dbReference type="ARBA" id="ARBA00001208"/>
    </source>
</evidence>
<dbReference type="InterPro" id="IPR022682">
    <property type="entry name" value="Calpain_domain_III"/>
</dbReference>
<dbReference type="GO" id="GO:0005737">
    <property type="term" value="C:cytoplasm"/>
    <property type="evidence" value="ECO:0007669"/>
    <property type="project" value="UniProtKB-SubCell"/>
</dbReference>
<dbReference type="Pfam" id="PF13833">
    <property type="entry name" value="EF-hand_8"/>
    <property type="match status" value="1"/>
</dbReference>
<dbReference type="SUPFAM" id="SSF47473">
    <property type="entry name" value="EF-hand"/>
    <property type="match status" value="1"/>
</dbReference>
<keyword evidence="14 19" id="KW-0788">Thiol protease</keyword>
<dbReference type="GO" id="GO:0005886">
    <property type="term" value="C:plasma membrane"/>
    <property type="evidence" value="ECO:0007669"/>
    <property type="project" value="UniProtKB-SubCell"/>
</dbReference>
<evidence type="ECO:0000256" key="17">
    <source>
        <dbReference type="ARBA" id="ARBA00032619"/>
    </source>
</evidence>
<evidence type="ECO:0000256" key="16">
    <source>
        <dbReference type="ARBA" id="ARBA00023136"/>
    </source>
</evidence>
<dbReference type="SMART" id="SM00720">
    <property type="entry name" value="calpain_III"/>
    <property type="match status" value="1"/>
</dbReference>
<keyword evidence="10 19" id="KW-0645">Protease</keyword>
<evidence type="ECO:0000256" key="12">
    <source>
        <dbReference type="ARBA" id="ARBA00022737"/>
    </source>
</evidence>
<keyword evidence="8" id="KW-1003">Cell membrane</keyword>
<evidence type="ECO:0000256" key="8">
    <source>
        <dbReference type="ARBA" id="ARBA00022475"/>
    </source>
</evidence>
<dbReference type="PANTHER" id="PTHR10183">
    <property type="entry name" value="CALPAIN"/>
    <property type="match status" value="1"/>
</dbReference>
<dbReference type="InterPro" id="IPR002048">
    <property type="entry name" value="EF_hand_dom"/>
</dbReference>
<keyword evidence="13 19" id="KW-0378">Hydrolase</keyword>
<protein>
    <recommendedName>
        <fullName evidence="7">Calpain-1 catalytic subunit</fullName>
        <ecNumber evidence="6">3.4.22.52</ecNumber>
    </recommendedName>
    <alternativeName>
        <fullName evidence="17">Calpain-1 large subunit</fullName>
    </alternativeName>
</protein>
<evidence type="ECO:0000256" key="10">
    <source>
        <dbReference type="ARBA" id="ARBA00022670"/>
    </source>
</evidence>
<feature type="domain" description="EF-hand" evidence="21">
    <location>
        <begin position="597"/>
        <end position="632"/>
    </location>
</feature>
<evidence type="ECO:0000256" key="2">
    <source>
        <dbReference type="ARBA" id="ARBA00001913"/>
    </source>
</evidence>
<evidence type="ECO:0000259" key="20">
    <source>
        <dbReference type="PROSITE" id="PS50203"/>
    </source>
</evidence>
<dbReference type="PROSITE" id="PS50222">
    <property type="entry name" value="EF_HAND_2"/>
    <property type="match status" value="1"/>
</dbReference>
<evidence type="ECO:0000313" key="22">
    <source>
        <dbReference type="Ensembl" id="ENSSANP00000017260.1"/>
    </source>
</evidence>
<dbReference type="Proteomes" id="UP000472260">
    <property type="component" value="Unassembled WGS sequence"/>
</dbReference>
<dbReference type="InterPro" id="IPR033883">
    <property type="entry name" value="C2_III"/>
</dbReference>
<dbReference type="Pfam" id="PF00648">
    <property type="entry name" value="Peptidase_C2"/>
    <property type="match status" value="1"/>
</dbReference>
<feature type="active site" evidence="18 19">
    <location>
        <position position="266"/>
    </location>
</feature>
<dbReference type="InterPro" id="IPR022684">
    <property type="entry name" value="Calpain_cysteine_protease"/>
</dbReference>
<evidence type="ECO:0000313" key="23">
    <source>
        <dbReference type="Proteomes" id="UP000472260"/>
    </source>
</evidence>
<dbReference type="FunFam" id="3.90.70.10:FF:000001">
    <property type="entry name" value="Calpain-1 catalytic subunit"/>
    <property type="match status" value="1"/>
</dbReference>
<dbReference type="SUPFAM" id="SSF49758">
    <property type="entry name" value="Calpain large subunit, middle domain (domain III)"/>
    <property type="match status" value="1"/>
</dbReference>
<keyword evidence="12" id="KW-0677">Repeat</keyword>
<dbReference type="InterPro" id="IPR022683">
    <property type="entry name" value="Calpain_III"/>
</dbReference>
<evidence type="ECO:0000256" key="11">
    <source>
        <dbReference type="ARBA" id="ARBA00022723"/>
    </source>
</evidence>
<dbReference type="InterPro" id="IPR011992">
    <property type="entry name" value="EF-hand-dom_pair"/>
</dbReference>
<evidence type="ECO:0000256" key="6">
    <source>
        <dbReference type="ARBA" id="ARBA00012482"/>
    </source>
</evidence>
<reference evidence="22" key="1">
    <citation type="submission" date="2025-08" db="UniProtKB">
        <authorList>
            <consortium name="Ensembl"/>
        </authorList>
    </citation>
    <scope>IDENTIFICATION</scope>
</reference>
<dbReference type="CDD" id="cd16198">
    <property type="entry name" value="EFh_PEF_CAPN1"/>
    <property type="match status" value="1"/>
</dbReference>
<comment type="catalytic activity">
    <reaction evidence="1">
        <text>Broad endopeptidase specificity.</text>
        <dbReference type="EC" id="3.4.22.52"/>
    </reaction>
</comment>
<evidence type="ECO:0000256" key="18">
    <source>
        <dbReference type="PIRSR" id="PIRSR622684-1"/>
    </source>
</evidence>
<feature type="domain" description="Calpain catalytic" evidence="20">
    <location>
        <begin position="49"/>
        <end position="346"/>
    </location>
</feature>
<dbReference type="EC" id="3.4.22.52" evidence="6"/>
<dbReference type="CDD" id="cd00044">
    <property type="entry name" value="CysPc"/>
    <property type="match status" value="1"/>
</dbReference>
<evidence type="ECO:0000256" key="13">
    <source>
        <dbReference type="ARBA" id="ARBA00022801"/>
    </source>
</evidence>
<dbReference type="PROSITE" id="PS00139">
    <property type="entry name" value="THIOL_PROTEASE_CYS"/>
    <property type="match status" value="1"/>
</dbReference>
<keyword evidence="16" id="KW-0472">Membrane</keyword>
<keyword evidence="11" id="KW-0479">Metal-binding</keyword>
<dbReference type="InterPro" id="IPR036213">
    <property type="entry name" value="Calpain_III_sf"/>
</dbReference>
<dbReference type="AlphaFoldDB" id="A0A671LG40"/>
<organism evidence="22 23">
    <name type="scientific">Sinocyclocheilus anshuiensis</name>
    <dbReference type="NCBI Taxonomy" id="1608454"/>
    <lineage>
        <taxon>Eukaryota</taxon>
        <taxon>Metazoa</taxon>
        <taxon>Chordata</taxon>
        <taxon>Craniata</taxon>
        <taxon>Vertebrata</taxon>
        <taxon>Euteleostomi</taxon>
        <taxon>Actinopterygii</taxon>
        <taxon>Neopterygii</taxon>
        <taxon>Teleostei</taxon>
        <taxon>Ostariophysi</taxon>
        <taxon>Cypriniformes</taxon>
        <taxon>Cyprinidae</taxon>
        <taxon>Cyprininae</taxon>
        <taxon>Sinocyclocheilus</taxon>
    </lineage>
</organism>
<dbReference type="PROSITE" id="PS50203">
    <property type="entry name" value="CALPAIN_CAT"/>
    <property type="match status" value="1"/>
</dbReference>
<evidence type="ECO:0000256" key="5">
    <source>
        <dbReference type="ARBA" id="ARBA00007623"/>
    </source>
</evidence>
<keyword evidence="15" id="KW-0106">Calcium</keyword>
<dbReference type="GO" id="GO:0006508">
    <property type="term" value="P:proteolysis"/>
    <property type="evidence" value="ECO:0007669"/>
    <property type="project" value="UniProtKB-KW"/>
</dbReference>
<dbReference type="InterPro" id="IPR000169">
    <property type="entry name" value="Pept_cys_AS"/>
</dbReference>
<gene>
    <name evidence="22" type="primary">LOC107679193</name>
</gene>
<dbReference type="Gene3D" id="1.10.238.10">
    <property type="entry name" value="EF-hand"/>
    <property type="match status" value="1"/>
</dbReference>
<feature type="active site" evidence="18 19">
    <location>
        <position position="109"/>
    </location>
</feature>
<dbReference type="FunFam" id="1.10.238.10:FF:000124">
    <property type="entry name" value="Calpain-1 catalytic subunit"/>
    <property type="match status" value="1"/>
</dbReference>
<sequence>MFTYYGGISAQISANRLQAEGVGSFEQALHFQNQDFEALKQECLEGGYLFEDPCFPAEPPSLGFKELAPYSSKTRGVEWMRPTELCDDPQFIVGGASRTDICQGALGDCWLLAAIASLTLNERLLHRVVPHGQSFQDDYAGIFHFQFWQFGEWVDIVIDDRLPVRDGEIMFVHSAEGNEFWSALVEKAYAKLNGSYEALSGGSTTEGFEDFTGGVSEMYELRKAPRDLYRIISKALERGSLLGCSIDITSAFDMESVTFKKLVKGHAYSVTALKQVMDHTERLIRIRNPWGQVEWTGAWSDNSPEWDEIDPSEKDDLHLQMEDGEFWLSFSEFLQQFSRLEICNLTPDALSDDDLSHWNTIKFHGAWRRGSTAGGCRNHPNTFWINPQYKITLLEEDDDPEDEEVACSFLVALMQKDRRRYRHHGQDMHTIGFAIYEYAGCQNVHLKKDFFLKHSSSARSESFINLREVSTRLRLPPGEYIIIPSTFEPSKDADFVLRVFTEKQELDDEISADLEDEAEITEDDIDDSFKSLFAQLAGEDMEISVHELRTILNRVVSKHKDLKTDGFSMESCRTMVNLLDKDGSARLGLVEFQILWNKVRKLLGIFREFDIDKSGTMSSYEMRLAVESAGFKLNNRLNQILVAKYAENEVIDFDNFVCCLIKLEAMFRSFQKLDKDGTGTAEMNLSEWLFMTMCG</sequence>
<dbReference type="CDD" id="cd00214">
    <property type="entry name" value="Calpain_III"/>
    <property type="match status" value="1"/>
</dbReference>
<dbReference type="FunFam" id="2.60.120.380:FF:000001">
    <property type="entry name" value="Calpain-1 catalytic subunit"/>
    <property type="match status" value="1"/>
</dbReference>
<dbReference type="SUPFAM" id="SSF54001">
    <property type="entry name" value="Cysteine proteinases"/>
    <property type="match status" value="1"/>
</dbReference>
<feature type="active site" evidence="18 19">
    <location>
        <position position="288"/>
    </location>
</feature>
<dbReference type="Pfam" id="PF01067">
    <property type="entry name" value="Calpain_III"/>
    <property type="match status" value="1"/>
</dbReference>
<evidence type="ECO:0000259" key="21">
    <source>
        <dbReference type="PROSITE" id="PS50222"/>
    </source>
</evidence>
<dbReference type="InterPro" id="IPR018247">
    <property type="entry name" value="EF_Hand_1_Ca_BS"/>
</dbReference>
<dbReference type="PRINTS" id="PR00704">
    <property type="entry name" value="CALPAIN"/>
</dbReference>
<comment type="subcellular location">
    <subcellularLocation>
        <location evidence="3">Cell membrane</location>
    </subcellularLocation>
    <subcellularLocation>
        <location evidence="4">Cytoplasm</location>
    </subcellularLocation>
</comment>
<dbReference type="Gene3D" id="3.90.70.10">
    <property type="entry name" value="Cysteine proteinases"/>
    <property type="match status" value="1"/>
</dbReference>
<dbReference type="PANTHER" id="PTHR10183:SF322">
    <property type="entry name" value="CALPAIN-11"/>
    <property type="match status" value="1"/>
</dbReference>
<evidence type="ECO:0000256" key="7">
    <source>
        <dbReference type="ARBA" id="ARBA00020246"/>
    </source>
</evidence>
<dbReference type="InterPro" id="IPR001300">
    <property type="entry name" value="Peptidase_C2_calpain_cat"/>
</dbReference>
<keyword evidence="9" id="KW-0963">Cytoplasm</keyword>
<dbReference type="Gene3D" id="2.60.120.380">
    <property type="match status" value="1"/>
</dbReference>
<name>A0A671LG40_9TELE</name>
<evidence type="ECO:0000256" key="15">
    <source>
        <dbReference type="ARBA" id="ARBA00022837"/>
    </source>
</evidence>
<evidence type="ECO:0000256" key="19">
    <source>
        <dbReference type="PROSITE-ProRule" id="PRU00239"/>
    </source>
</evidence>
<reference evidence="22" key="2">
    <citation type="submission" date="2025-09" db="UniProtKB">
        <authorList>
            <consortium name="Ensembl"/>
        </authorList>
    </citation>
    <scope>IDENTIFICATION</scope>
</reference>
<dbReference type="Ensembl" id="ENSSANT00000018429.1">
    <property type="protein sequence ID" value="ENSSANP00000017260.1"/>
    <property type="gene ID" value="ENSSANG00000007036.1"/>
</dbReference>
<comment type="similarity">
    <text evidence="5">Belongs to the peptidase C2 family.</text>
</comment>
<keyword evidence="23" id="KW-1185">Reference proteome</keyword>
<evidence type="ECO:0000256" key="9">
    <source>
        <dbReference type="ARBA" id="ARBA00022490"/>
    </source>
</evidence>
<dbReference type="InterPro" id="IPR038765">
    <property type="entry name" value="Papain-like_cys_pep_sf"/>
</dbReference>
<dbReference type="PROSITE" id="PS00018">
    <property type="entry name" value="EF_HAND_1"/>
    <property type="match status" value="1"/>
</dbReference>